<dbReference type="Gene3D" id="2.60.40.10">
    <property type="entry name" value="Immunoglobulins"/>
    <property type="match status" value="1"/>
</dbReference>
<reference evidence="2 3" key="1">
    <citation type="submission" date="2022-05" db="EMBL/GenBank/DDBJ databases">
        <authorList>
            <consortium name="Genoscope - CEA"/>
            <person name="William W."/>
        </authorList>
    </citation>
    <scope>NUCLEOTIDE SEQUENCE [LARGE SCALE GENOMIC DNA]</scope>
</reference>
<dbReference type="Proteomes" id="UP001159405">
    <property type="component" value="Unassembled WGS sequence"/>
</dbReference>
<dbReference type="InterPro" id="IPR013783">
    <property type="entry name" value="Ig-like_fold"/>
</dbReference>
<evidence type="ECO:0000259" key="1">
    <source>
        <dbReference type="PROSITE" id="PS50835"/>
    </source>
</evidence>
<accession>A0ABN8S4S9</accession>
<sequence>MNWFVNSKYQEMPICTYEKPSPSKTCILNLGKVQPDDSGSYFCQAVNRGGCTYKELNLIVTGGYSTTTGSKQTSKTPHYETTLVPATSEAPATHMVSPTSVQDQATTVSPVTPIVQATRVFPSTPEDVQARIVSPVTPEAQATSEIQSTSVQVSATSVSSVTPEVQTSAVILCKNKGKYK</sequence>
<organism evidence="2 3">
    <name type="scientific">Porites lobata</name>
    <dbReference type="NCBI Taxonomy" id="104759"/>
    <lineage>
        <taxon>Eukaryota</taxon>
        <taxon>Metazoa</taxon>
        <taxon>Cnidaria</taxon>
        <taxon>Anthozoa</taxon>
        <taxon>Hexacorallia</taxon>
        <taxon>Scleractinia</taxon>
        <taxon>Fungiina</taxon>
        <taxon>Poritidae</taxon>
        <taxon>Porites</taxon>
    </lineage>
</organism>
<dbReference type="SUPFAM" id="SSF48726">
    <property type="entry name" value="Immunoglobulin"/>
    <property type="match status" value="1"/>
</dbReference>
<name>A0ABN8S4S9_9CNID</name>
<feature type="domain" description="Ig-like" evidence="1">
    <location>
        <begin position="1"/>
        <end position="57"/>
    </location>
</feature>
<evidence type="ECO:0000313" key="2">
    <source>
        <dbReference type="EMBL" id="CAH3186706.1"/>
    </source>
</evidence>
<protein>
    <recommendedName>
        <fullName evidence="1">Ig-like domain-containing protein</fullName>
    </recommendedName>
</protein>
<dbReference type="EMBL" id="CALNXK010000498">
    <property type="protein sequence ID" value="CAH3186706.1"/>
    <property type="molecule type" value="Genomic_DNA"/>
</dbReference>
<dbReference type="InterPro" id="IPR007110">
    <property type="entry name" value="Ig-like_dom"/>
</dbReference>
<keyword evidence="3" id="KW-1185">Reference proteome</keyword>
<comment type="caution">
    <text evidence="2">The sequence shown here is derived from an EMBL/GenBank/DDBJ whole genome shotgun (WGS) entry which is preliminary data.</text>
</comment>
<gene>
    <name evidence="2" type="ORF">PLOB_00035275</name>
</gene>
<proteinExistence type="predicted"/>
<evidence type="ECO:0000313" key="3">
    <source>
        <dbReference type="Proteomes" id="UP001159405"/>
    </source>
</evidence>
<dbReference type="PROSITE" id="PS50835">
    <property type="entry name" value="IG_LIKE"/>
    <property type="match status" value="1"/>
</dbReference>
<dbReference type="InterPro" id="IPR036179">
    <property type="entry name" value="Ig-like_dom_sf"/>
</dbReference>